<dbReference type="CDD" id="cd06661">
    <property type="entry name" value="GGCT_like"/>
    <property type="match status" value="1"/>
</dbReference>
<dbReference type="Proteomes" id="UP001165135">
    <property type="component" value="Unassembled WGS sequence"/>
</dbReference>
<comment type="caution">
    <text evidence="5">The sequence shown here is derived from an EMBL/GenBank/DDBJ whole genome shotgun (WGS) entry which is preliminary data.</text>
</comment>
<dbReference type="PANTHER" id="PTHR31544:SF2">
    <property type="entry name" value="AIG2-LIKE PROTEIN D"/>
    <property type="match status" value="1"/>
</dbReference>
<evidence type="ECO:0000256" key="3">
    <source>
        <dbReference type="SAM" id="MobiDB-lite"/>
    </source>
</evidence>
<gene>
    <name evidence="5" type="ORF">Airi01_026660</name>
</gene>
<proteinExistence type="predicted"/>
<dbReference type="AlphaFoldDB" id="A0A9W6RF22"/>
<name>A0A9W6RF22_9ACTN</name>
<dbReference type="PANTHER" id="PTHR31544">
    <property type="entry name" value="AIG2-LIKE PROTEIN D"/>
    <property type="match status" value="1"/>
</dbReference>
<dbReference type="Pfam" id="PF06094">
    <property type="entry name" value="GGACT"/>
    <property type="match status" value="1"/>
</dbReference>
<dbReference type="SUPFAM" id="SSF110857">
    <property type="entry name" value="Gamma-glutamyl cyclotransferase-like"/>
    <property type="match status" value="1"/>
</dbReference>
<reference evidence="5" key="1">
    <citation type="submission" date="2023-03" db="EMBL/GenBank/DDBJ databases">
        <title>Actinoallomurus iriomotensis NBRC 103681.</title>
        <authorList>
            <person name="Ichikawa N."/>
            <person name="Sato H."/>
            <person name="Tonouchi N."/>
        </authorList>
    </citation>
    <scope>NUCLEOTIDE SEQUENCE</scope>
    <source>
        <strain evidence="5">NBRC 103681</strain>
    </source>
</reference>
<feature type="region of interest" description="Disordered" evidence="3">
    <location>
        <begin position="1"/>
        <end position="20"/>
    </location>
</feature>
<feature type="domain" description="Gamma-glutamylcyclotransferase AIG2-like" evidence="4">
    <location>
        <begin position="29"/>
        <end position="133"/>
    </location>
</feature>
<dbReference type="InterPro" id="IPR036568">
    <property type="entry name" value="GGCT-like_sf"/>
</dbReference>
<evidence type="ECO:0000313" key="5">
    <source>
        <dbReference type="EMBL" id="GLY74399.1"/>
    </source>
</evidence>
<keyword evidence="1" id="KW-0808">Transferase</keyword>
<dbReference type="Gene3D" id="3.10.490.10">
    <property type="entry name" value="Gamma-glutamyl cyclotransferase-like"/>
    <property type="match status" value="1"/>
</dbReference>
<sequence>MPRTGNHSPQPTSPNSGQRDRLSVAPEALFVYGSLQFPDVLFALIDRVPDHEPAAAKGWRVATLPERVYPGLVSGEATARGFLLTGLAPEEWRVLDAFEDPVYELTRIDLIDGRHGWAYACNPDAEVGADDWSAEEFETRHLPAYVERCAAWRRRYENQAEAG</sequence>
<dbReference type="RefSeq" id="WP_285620208.1">
    <property type="nucleotide sequence ID" value="NZ_BSTJ01000003.1"/>
</dbReference>
<protein>
    <recommendedName>
        <fullName evidence="2">Putative gamma-glutamylcyclotransferase</fullName>
    </recommendedName>
</protein>
<evidence type="ECO:0000259" key="4">
    <source>
        <dbReference type="Pfam" id="PF06094"/>
    </source>
</evidence>
<dbReference type="InterPro" id="IPR045038">
    <property type="entry name" value="AIG2-like"/>
</dbReference>
<organism evidence="5 6">
    <name type="scientific">Actinoallomurus iriomotensis</name>
    <dbReference type="NCBI Taxonomy" id="478107"/>
    <lineage>
        <taxon>Bacteria</taxon>
        <taxon>Bacillati</taxon>
        <taxon>Actinomycetota</taxon>
        <taxon>Actinomycetes</taxon>
        <taxon>Streptosporangiales</taxon>
        <taxon>Thermomonosporaceae</taxon>
        <taxon>Actinoallomurus</taxon>
    </lineage>
</organism>
<evidence type="ECO:0000256" key="2">
    <source>
        <dbReference type="ARBA" id="ARBA00030602"/>
    </source>
</evidence>
<dbReference type="GO" id="GO:0016740">
    <property type="term" value="F:transferase activity"/>
    <property type="evidence" value="ECO:0007669"/>
    <property type="project" value="UniProtKB-KW"/>
</dbReference>
<feature type="compositionally biased region" description="Polar residues" evidence="3">
    <location>
        <begin position="1"/>
        <end position="17"/>
    </location>
</feature>
<dbReference type="InterPro" id="IPR009288">
    <property type="entry name" value="AIG2-like_dom"/>
</dbReference>
<dbReference type="EMBL" id="BSTJ01000003">
    <property type="protein sequence ID" value="GLY74399.1"/>
    <property type="molecule type" value="Genomic_DNA"/>
</dbReference>
<accession>A0A9W6RF22</accession>
<evidence type="ECO:0000256" key="1">
    <source>
        <dbReference type="ARBA" id="ARBA00022679"/>
    </source>
</evidence>
<dbReference type="InterPro" id="IPR013024">
    <property type="entry name" value="GGCT-like"/>
</dbReference>
<evidence type="ECO:0000313" key="6">
    <source>
        <dbReference type="Proteomes" id="UP001165135"/>
    </source>
</evidence>